<dbReference type="EMBL" id="LXQA010268462">
    <property type="protein sequence ID" value="MCI39531.1"/>
    <property type="molecule type" value="Genomic_DNA"/>
</dbReference>
<name>A0A392RSA4_9FABA</name>
<sequence length="46" mass="5269">PSREDEGGNKLWHIQARNAARGYQTAATKKHHHEKLLELENSYVPS</sequence>
<dbReference type="AlphaFoldDB" id="A0A392RSA4"/>
<comment type="caution">
    <text evidence="1">The sequence shown here is derived from an EMBL/GenBank/DDBJ whole genome shotgun (WGS) entry which is preliminary data.</text>
</comment>
<reference evidence="1 2" key="1">
    <citation type="journal article" date="2018" name="Front. Plant Sci.">
        <title>Red Clover (Trifolium pratense) and Zigzag Clover (T. medium) - A Picture of Genomic Similarities and Differences.</title>
        <authorList>
            <person name="Dluhosova J."/>
            <person name="Istvanek J."/>
            <person name="Nedelnik J."/>
            <person name="Repkova J."/>
        </authorList>
    </citation>
    <scope>NUCLEOTIDE SEQUENCE [LARGE SCALE GENOMIC DNA]</scope>
    <source>
        <strain evidence="2">cv. 10/8</strain>
        <tissue evidence="1">Leaf</tissue>
    </source>
</reference>
<protein>
    <submittedName>
        <fullName evidence="1">Uncharacterized protein</fullName>
    </submittedName>
</protein>
<evidence type="ECO:0000313" key="1">
    <source>
        <dbReference type="EMBL" id="MCI39531.1"/>
    </source>
</evidence>
<keyword evidence="2" id="KW-1185">Reference proteome</keyword>
<proteinExistence type="predicted"/>
<feature type="non-terminal residue" evidence="1">
    <location>
        <position position="1"/>
    </location>
</feature>
<accession>A0A392RSA4</accession>
<organism evidence="1 2">
    <name type="scientific">Trifolium medium</name>
    <dbReference type="NCBI Taxonomy" id="97028"/>
    <lineage>
        <taxon>Eukaryota</taxon>
        <taxon>Viridiplantae</taxon>
        <taxon>Streptophyta</taxon>
        <taxon>Embryophyta</taxon>
        <taxon>Tracheophyta</taxon>
        <taxon>Spermatophyta</taxon>
        <taxon>Magnoliopsida</taxon>
        <taxon>eudicotyledons</taxon>
        <taxon>Gunneridae</taxon>
        <taxon>Pentapetalae</taxon>
        <taxon>rosids</taxon>
        <taxon>fabids</taxon>
        <taxon>Fabales</taxon>
        <taxon>Fabaceae</taxon>
        <taxon>Papilionoideae</taxon>
        <taxon>50 kb inversion clade</taxon>
        <taxon>NPAAA clade</taxon>
        <taxon>Hologalegina</taxon>
        <taxon>IRL clade</taxon>
        <taxon>Trifolieae</taxon>
        <taxon>Trifolium</taxon>
    </lineage>
</organism>
<evidence type="ECO:0000313" key="2">
    <source>
        <dbReference type="Proteomes" id="UP000265520"/>
    </source>
</evidence>
<dbReference type="Proteomes" id="UP000265520">
    <property type="component" value="Unassembled WGS sequence"/>
</dbReference>